<dbReference type="FunFam" id="3.30.160.60:FF:001732">
    <property type="entry name" value="Zgc:162936"/>
    <property type="match status" value="1"/>
</dbReference>
<evidence type="ECO:0000256" key="8">
    <source>
        <dbReference type="SAM" id="MobiDB-lite"/>
    </source>
</evidence>
<feature type="domain" description="C2H2-type" evidence="9">
    <location>
        <begin position="57"/>
        <end position="85"/>
    </location>
</feature>
<dbReference type="InterPro" id="IPR050331">
    <property type="entry name" value="Zinc_finger"/>
</dbReference>
<evidence type="ECO:0000256" key="1">
    <source>
        <dbReference type="ARBA" id="ARBA00004123"/>
    </source>
</evidence>
<dbReference type="GO" id="GO:0032502">
    <property type="term" value="P:developmental process"/>
    <property type="evidence" value="ECO:0007669"/>
    <property type="project" value="UniProtKB-ARBA"/>
</dbReference>
<reference evidence="10" key="1">
    <citation type="submission" date="2023-09" db="UniProtKB">
        <authorList>
            <consortium name="Ensembl"/>
        </authorList>
    </citation>
    <scope>IDENTIFICATION</scope>
</reference>
<feature type="domain" description="C2H2-type" evidence="9">
    <location>
        <begin position="226"/>
        <end position="253"/>
    </location>
</feature>
<feature type="domain" description="C2H2-type" evidence="9">
    <location>
        <begin position="282"/>
        <end position="310"/>
    </location>
</feature>
<keyword evidence="2" id="KW-0479">Metal-binding</keyword>
<feature type="domain" description="C2H2-type" evidence="9">
    <location>
        <begin position="254"/>
        <end position="281"/>
    </location>
</feature>
<dbReference type="SMART" id="SM00355">
    <property type="entry name" value="ZnF_C2H2"/>
    <property type="match status" value="7"/>
</dbReference>
<dbReference type="PROSITE" id="PS00028">
    <property type="entry name" value="ZINC_FINGER_C2H2_1"/>
    <property type="match status" value="5"/>
</dbReference>
<evidence type="ECO:0000313" key="10">
    <source>
        <dbReference type="Ensembl" id="ENSSPAP00000005897.1"/>
    </source>
</evidence>
<dbReference type="FunFam" id="3.30.160.60:FF:000446">
    <property type="entry name" value="Zinc finger protein"/>
    <property type="match status" value="2"/>
</dbReference>
<feature type="compositionally biased region" description="Polar residues" evidence="8">
    <location>
        <begin position="92"/>
        <end position="101"/>
    </location>
</feature>
<dbReference type="Pfam" id="PF00096">
    <property type="entry name" value="zf-C2H2"/>
    <property type="match status" value="4"/>
</dbReference>
<dbReference type="GO" id="GO:0005694">
    <property type="term" value="C:chromosome"/>
    <property type="evidence" value="ECO:0007669"/>
    <property type="project" value="UniProtKB-ARBA"/>
</dbReference>
<evidence type="ECO:0000256" key="7">
    <source>
        <dbReference type="PROSITE-ProRule" id="PRU00042"/>
    </source>
</evidence>
<dbReference type="SUPFAM" id="SSF57667">
    <property type="entry name" value="beta-beta-alpha zinc fingers"/>
    <property type="match status" value="4"/>
</dbReference>
<dbReference type="GeneTree" id="ENSGT00400000022326"/>
<dbReference type="GO" id="GO:0008270">
    <property type="term" value="F:zinc ion binding"/>
    <property type="evidence" value="ECO:0007669"/>
    <property type="project" value="UniProtKB-KW"/>
</dbReference>
<dbReference type="Ensembl" id="ENSSPAT00000006014.1">
    <property type="protein sequence ID" value="ENSSPAP00000005897.1"/>
    <property type="gene ID" value="ENSSPAG00000004552.1"/>
</dbReference>
<evidence type="ECO:0000256" key="5">
    <source>
        <dbReference type="ARBA" id="ARBA00022833"/>
    </source>
</evidence>
<dbReference type="PANTHER" id="PTHR16515:SF49">
    <property type="entry name" value="GASTRULA ZINC FINGER PROTEIN XLCGF49.1-LIKE-RELATED"/>
    <property type="match status" value="1"/>
</dbReference>
<keyword evidence="4 7" id="KW-0863">Zinc-finger</keyword>
<dbReference type="PANTHER" id="PTHR16515">
    <property type="entry name" value="PR DOMAIN ZINC FINGER PROTEIN"/>
    <property type="match status" value="1"/>
</dbReference>
<dbReference type="AlphaFoldDB" id="A0A3B4ZW05"/>
<dbReference type="PROSITE" id="PS50157">
    <property type="entry name" value="ZINC_FINGER_C2H2_2"/>
    <property type="match status" value="7"/>
</dbReference>
<evidence type="ECO:0000259" key="9">
    <source>
        <dbReference type="PROSITE" id="PS50157"/>
    </source>
</evidence>
<sequence>FNADELNSLNVAPVGLISSDSCKRSSRVKTCSVCGEIFTRSADLTSHMRCHADQSPYRCLHCGKDFDNCEDRETHQEGECRNQRPHAEHAQESSLSSTNRRNLENSAVSRAAAHIQTVKDVTADSPLTCQESNHFIINACDFQSAPQNSSNSADDSPNESHIINKHRERQPSVCSCCGKQFSTKDCLRAHMVRHTGGYPCPVCGKKFYQKTYLKWHLYKHTGQEPYLCDTCGKGWPSAAQLKLHMVQHTEERPFKCEDCGACYKRGSHLTKHMMVHTGERPFTCPRCGKTFTRKSRLREHREKTETSICPALSMNTTLRDSQLKSLGPFWPSLVLLKLRLLSLGFRHKEFSVI</sequence>
<keyword evidence="6" id="KW-0539">Nucleus</keyword>
<dbReference type="InterPro" id="IPR013087">
    <property type="entry name" value="Znf_C2H2_type"/>
</dbReference>
<evidence type="ECO:0000256" key="6">
    <source>
        <dbReference type="ARBA" id="ARBA00023242"/>
    </source>
</evidence>
<dbReference type="GO" id="GO:0045893">
    <property type="term" value="P:positive regulation of DNA-templated transcription"/>
    <property type="evidence" value="ECO:0007669"/>
    <property type="project" value="UniProtKB-ARBA"/>
</dbReference>
<feature type="domain" description="C2H2-type" evidence="9">
    <location>
        <begin position="29"/>
        <end position="56"/>
    </location>
</feature>
<evidence type="ECO:0000256" key="3">
    <source>
        <dbReference type="ARBA" id="ARBA00022737"/>
    </source>
</evidence>
<proteinExistence type="predicted"/>
<feature type="compositionally biased region" description="Basic and acidic residues" evidence="8">
    <location>
        <begin position="77"/>
        <end position="91"/>
    </location>
</feature>
<dbReference type="Gene3D" id="3.30.160.60">
    <property type="entry name" value="Classic Zinc Finger"/>
    <property type="match status" value="6"/>
</dbReference>
<dbReference type="InterPro" id="IPR036236">
    <property type="entry name" value="Znf_C2H2_sf"/>
</dbReference>
<feature type="domain" description="C2H2-type" evidence="9">
    <location>
        <begin position="172"/>
        <end position="199"/>
    </location>
</feature>
<feature type="region of interest" description="Disordered" evidence="8">
    <location>
        <begin position="77"/>
        <end position="101"/>
    </location>
</feature>
<keyword evidence="5" id="KW-0862">Zinc</keyword>
<name>A0A3B4ZW05_9TELE</name>
<feature type="domain" description="C2H2-type" evidence="9">
    <location>
        <begin position="198"/>
        <end position="225"/>
    </location>
</feature>
<dbReference type="GO" id="GO:0005634">
    <property type="term" value="C:nucleus"/>
    <property type="evidence" value="ECO:0007669"/>
    <property type="project" value="UniProtKB-SubCell"/>
</dbReference>
<evidence type="ECO:0000256" key="2">
    <source>
        <dbReference type="ARBA" id="ARBA00022723"/>
    </source>
</evidence>
<protein>
    <submittedName>
        <fullName evidence="10">Zinc finger protein 665-like</fullName>
    </submittedName>
</protein>
<comment type="subcellular location">
    <subcellularLocation>
        <location evidence="1">Nucleus</location>
    </subcellularLocation>
</comment>
<evidence type="ECO:0000256" key="4">
    <source>
        <dbReference type="ARBA" id="ARBA00022771"/>
    </source>
</evidence>
<organism evidence="10">
    <name type="scientific">Stegastes partitus</name>
    <name type="common">bicolor damselfish</name>
    <dbReference type="NCBI Taxonomy" id="144197"/>
    <lineage>
        <taxon>Eukaryota</taxon>
        <taxon>Metazoa</taxon>
        <taxon>Chordata</taxon>
        <taxon>Craniata</taxon>
        <taxon>Vertebrata</taxon>
        <taxon>Euteleostomi</taxon>
        <taxon>Actinopterygii</taxon>
        <taxon>Neopterygii</taxon>
        <taxon>Teleostei</taxon>
        <taxon>Neoteleostei</taxon>
        <taxon>Acanthomorphata</taxon>
        <taxon>Ovalentaria</taxon>
        <taxon>Pomacentridae</taxon>
        <taxon>Stegastes</taxon>
    </lineage>
</organism>
<dbReference type="FunFam" id="3.30.160.60:FF:000202">
    <property type="entry name" value="Zinc finger protein 574"/>
    <property type="match status" value="1"/>
</dbReference>
<keyword evidence="3" id="KW-0677">Repeat</keyword>
<dbReference type="FunFam" id="3.30.160.60:FF:000145">
    <property type="entry name" value="Zinc finger protein 574"/>
    <property type="match status" value="1"/>
</dbReference>
<accession>A0A3B4ZW05</accession>
<dbReference type="GO" id="GO:0043565">
    <property type="term" value="F:sequence-specific DNA binding"/>
    <property type="evidence" value="ECO:0007669"/>
    <property type="project" value="UniProtKB-ARBA"/>
</dbReference>